<keyword evidence="3" id="KW-1185">Reference proteome</keyword>
<gene>
    <name evidence="2" type="ORF">ARC20_09540</name>
</gene>
<evidence type="ECO:0000313" key="2">
    <source>
        <dbReference type="EMBL" id="KRG43671.1"/>
    </source>
</evidence>
<evidence type="ECO:0000256" key="1">
    <source>
        <dbReference type="SAM" id="SignalP"/>
    </source>
</evidence>
<sequence length="217" mass="22791">MRAGLLIAVAALAAAAPVSALAWGSCSVNLGRGWPPAVGNYGGAVEKLFDGDKVPALSLVTLPPRGVETGVALYPAADGGEWTLRYSRADERVYSWIANGARSGVQLNTEQVPESFEIPIPAALAQRLLSGWSSALGQMSPQGRDAPVMDGEVLSFVVNGVRYSGARPTCGAGELMLQQVALLIEASEGKEKKREKRWNEIESSLDELQQALAGTAG</sequence>
<protein>
    <submittedName>
        <fullName evidence="2">Uncharacterized protein</fullName>
    </submittedName>
</protein>
<proteinExistence type="predicted"/>
<keyword evidence="1" id="KW-0732">Signal</keyword>
<name>A0A0R0AR90_9GAMM</name>
<evidence type="ECO:0000313" key="3">
    <source>
        <dbReference type="Proteomes" id="UP000051802"/>
    </source>
</evidence>
<dbReference type="PROSITE" id="PS51257">
    <property type="entry name" value="PROKAR_LIPOPROTEIN"/>
    <property type="match status" value="1"/>
</dbReference>
<dbReference type="AlphaFoldDB" id="A0A0R0AR90"/>
<organism evidence="2 3">
    <name type="scientific">Stenotrophomonas panacihumi</name>
    <dbReference type="NCBI Taxonomy" id="676599"/>
    <lineage>
        <taxon>Bacteria</taxon>
        <taxon>Pseudomonadati</taxon>
        <taxon>Pseudomonadota</taxon>
        <taxon>Gammaproteobacteria</taxon>
        <taxon>Lysobacterales</taxon>
        <taxon>Lysobacteraceae</taxon>
        <taxon>Stenotrophomonas</taxon>
    </lineage>
</organism>
<feature type="signal peptide" evidence="1">
    <location>
        <begin position="1"/>
        <end position="22"/>
    </location>
</feature>
<comment type="caution">
    <text evidence="2">The sequence shown here is derived from an EMBL/GenBank/DDBJ whole genome shotgun (WGS) entry which is preliminary data.</text>
</comment>
<dbReference type="RefSeq" id="WP_057646367.1">
    <property type="nucleotide sequence ID" value="NZ_LLXU01000074.1"/>
</dbReference>
<dbReference type="EMBL" id="LLXU01000074">
    <property type="protein sequence ID" value="KRG43671.1"/>
    <property type="molecule type" value="Genomic_DNA"/>
</dbReference>
<reference evidence="2 3" key="1">
    <citation type="submission" date="2015-10" db="EMBL/GenBank/DDBJ databases">
        <title>Genome sequencing and analysis of members of genus Stenotrophomonas.</title>
        <authorList>
            <person name="Patil P.P."/>
            <person name="Midha S."/>
            <person name="Patil P.B."/>
        </authorList>
    </citation>
    <scope>NUCLEOTIDE SEQUENCE [LARGE SCALE GENOMIC DNA]</scope>
    <source>
        <strain evidence="2 3">JCM 16536</strain>
    </source>
</reference>
<accession>A0A0R0AR90</accession>
<dbReference type="Proteomes" id="UP000051802">
    <property type="component" value="Unassembled WGS sequence"/>
</dbReference>
<feature type="chain" id="PRO_5006391189" evidence="1">
    <location>
        <begin position="23"/>
        <end position="217"/>
    </location>
</feature>